<dbReference type="KEGG" id="gho:AL542_02850"/>
<evidence type="ECO:0000313" key="10">
    <source>
        <dbReference type="Proteomes" id="UP000254512"/>
    </source>
</evidence>
<dbReference type="GO" id="GO:0009055">
    <property type="term" value="F:electron transfer activity"/>
    <property type="evidence" value="ECO:0007669"/>
    <property type="project" value="InterPro"/>
</dbReference>
<dbReference type="PANTHER" id="PTHR33751">
    <property type="entry name" value="CBB3-TYPE CYTOCHROME C OXIDASE SUBUNIT FIXP"/>
    <property type="match status" value="1"/>
</dbReference>
<organism evidence="9 10">
    <name type="scientific">Grimontia hollisae</name>
    <name type="common">Vibrio hollisae</name>
    <dbReference type="NCBI Taxonomy" id="673"/>
    <lineage>
        <taxon>Bacteria</taxon>
        <taxon>Pseudomonadati</taxon>
        <taxon>Pseudomonadota</taxon>
        <taxon>Gammaproteobacteria</taxon>
        <taxon>Vibrionales</taxon>
        <taxon>Vibrionaceae</taxon>
        <taxon>Grimontia</taxon>
    </lineage>
</organism>
<dbReference type="RefSeq" id="WP_040528887.1">
    <property type="nucleotide sequence ID" value="NZ_CP014055.2"/>
</dbReference>
<dbReference type="InterPro" id="IPR009056">
    <property type="entry name" value="Cyt_c-like_dom"/>
</dbReference>
<dbReference type="Pfam" id="PF00034">
    <property type="entry name" value="Cytochrom_C"/>
    <property type="match status" value="1"/>
</dbReference>
<dbReference type="STRING" id="673.AL542_02850"/>
<dbReference type="Proteomes" id="UP000254512">
    <property type="component" value="Unassembled WGS sequence"/>
</dbReference>
<keyword evidence="2 6" id="KW-0349">Heme</keyword>
<feature type="chain" id="PRO_5016854017" evidence="7">
    <location>
        <begin position="20"/>
        <end position="108"/>
    </location>
</feature>
<reference evidence="9 10" key="1">
    <citation type="submission" date="2018-06" db="EMBL/GenBank/DDBJ databases">
        <authorList>
            <consortium name="Pathogen Informatics"/>
            <person name="Doyle S."/>
        </authorList>
    </citation>
    <scope>NUCLEOTIDE SEQUENCE [LARGE SCALE GENOMIC DNA]</scope>
    <source>
        <strain evidence="9 10">NCTC11645</strain>
    </source>
</reference>
<dbReference type="Gene3D" id="1.10.760.10">
    <property type="entry name" value="Cytochrome c-like domain"/>
    <property type="match status" value="1"/>
</dbReference>
<dbReference type="InterPro" id="IPR036909">
    <property type="entry name" value="Cyt_c-like_dom_sf"/>
</dbReference>
<evidence type="ECO:0000256" key="7">
    <source>
        <dbReference type="SAM" id="SignalP"/>
    </source>
</evidence>
<keyword evidence="3 6" id="KW-0479">Metal-binding</keyword>
<dbReference type="GO" id="GO:0046872">
    <property type="term" value="F:metal ion binding"/>
    <property type="evidence" value="ECO:0007669"/>
    <property type="project" value="UniProtKB-KW"/>
</dbReference>
<evidence type="ECO:0000259" key="8">
    <source>
        <dbReference type="PROSITE" id="PS51007"/>
    </source>
</evidence>
<keyword evidence="1" id="KW-0813">Transport</keyword>
<dbReference type="GeneID" id="58894827"/>
<protein>
    <submittedName>
        <fullName evidence="9">Cytochrome c-554(548)</fullName>
    </submittedName>
</protein>
<evidence type="ECO:0000256" key="5">
    <source>
        <dbReference type="ARBA" id="ARBA00023004"/>
    </source>
</evidence>
<keyword evidence="7" id="KW-0732">Signal</keyword>
<evidence type="ECO:0000256" key="2">
    <source>
        <dbReference type="ARBA" id="ARBA00022617"/>
    </source>
</evidence>
<accession>A0A377J7Y0</accession>
<evidence type="ECO:0000256" key="4">
    <source>
        <dbReference type="ARBA" id="ARBA00022982"/>
    </source>
</evidence>
<evidence type="ECO:0000313" key="9">
    <source>
        <dbReference type="EMBL" id="STO98560.1"/>
    </source>
</evidence>
<dbReference type="InterPro" id="IPR050597">
    <property type="entry name" value="Cytochrome_c_Oxidase_Subunit"/>
</dbReference>
<dbReference type="EMBL" id="UGHD01000003">
    <property type="protein sequence ID" value="STO98560.1"/>
    <property type="molecule type" value="Genomic_DNA"/>
</dbReference>
<dbReference type="PROSITE" id="PS51007">
    <property type="entry name" value="CYTC"/>
    <property type="match status" value="1"/>
</dbReference>
<feature type="domain" description="Cytochrome c" evidence="8">
    <location>
        <begin position="17"/>
        <end position="103"/>
    </location>
</feature>
<dbReference type="SUPFAM" id="SSF46626">
    <property type="entry name" value="Cytochrome c"/>
    <property type="match status" value="1"/>
</dbReference>
<name>A0A377J7Y0_GRIHO</name>
<gene>
    <name evidence="9" type="ORF">NCTC11645_03546</name>
</gene>
<evidence type="ECO:0000256" key="3">
    <source>
        <dbReference type="ARBA" id="ARBA00022723"/>
    </source>
</evidence>
<dbReference type="PANTHER" id="PTHR33751:SF9">
    <property type="entry name" value="CYTOCHROME C4"/>
    <property type="match status" value="1"/>
</dbReference>
<evidence type="ECO:0000256" key="1">
    <source>
        <dbReference type="ARBA" id="ARBA00022448"/>
    </source>
</evidence>
<sequence>MRNYLIIVSLSLMSAASLAMEGDPVLGQQKAYTCQFCHGETGYTPKMDYPHINGQNAGYLYNAMKAYQLGERAGAMGKMMRQQMSVLSDQDMKDIAAFYASQKPGKPE</sequence>
<feature type="signal peptide" evidence="7">
    <location>
        <begin position="1"/>
        <end position="19"/>
    </location>
</feature>
<keyword evidence="5 6" id="KW-0408">Iron</keyword>
<keyword evidence="4" id="KW-0249">Electron transport</keyword>
<evidence type="ECO:0000256" key="6">
    <source>
        <dbReference type="PROSITE-ProRule" id="PRU00433"/>
    </source>
</evidence>
<dbReference type="AlphaFoldDB" id="A0A377J7Y0"/>
<dbReference type="GO" id="GO:0020037">
    <property type="term" value="F:heme binding"/>
    <property type="evidence" value="ECO:0007669"/>
    <property type="project" value="InterPro"/>
</dbReference>
<proteinExistence type="predicted"/>